<protein>
    <submittedName>
        <fullName evidence="1">Uncharacterized protein</fullName>
    </submittedName>
</protein>
<organism evidence="1 2">
    <name type="scientific">Citrus sinensis</name>
    <name type="common">Sweet orange</name>
    <name type="synonym">Citrus aurantium var. sinensis</name>
    <dbReference type="NCBI Taxonomy" id="2711"/>
    <lineage>
        <taxon>Eukaryota</taxon>
        <taxon>Viridiplantae</taxon>
        <taxon>Streptophyta</taxon>
        <taxon>Embryophyta</taxon>
        <taxon>Tracheophyta</taxon>
        <taxon>Spermatophyta</taxon>
        <taxon>Magnoliopsida</taxon>
        <taxon>eudicotyledons</taxon>
        <taxon>Gunneridae</taxon>
        <taxon>Pentapetalae</taxon>
        <taxon>rosids</taxon>
        <taxon>malvids</taxon>
        <taxon>Sapindales</taxon>
        <taxon>Rutaceae</taxon>
        <taxon>Aurantioideae</taxon>
        <taxon>Citrus</taxon>
    </lineage>
</organism>
<dbReference type="Proteomes" id="UP000027120">
    <property type="component" value="Unassembled WGS sequence"/>
</dbReference>
<dbReference type="PaxDb" id="2711-XP_006486834.1"/>
<dbReference type="AlphaFoldDB" id="A0A067GBG9"/>
<proteinExistence type="predicted"/>
<name>A0A067GBG9_CITSI</name>
<gene>
    <name evidence="1" type="ORF">CISIN_1g035034mg</name>
</gene>
<evidence type="ECO:0000313" key="1">
    <source>
        <dbReference type="EMBL" id="KDO75995.1"/>
    </source>
</evidence>
<reference evidence="1 2" key="1">
    <citation type="submission" date="2014-04" db="EMBL/GenBank/DDBJ databases">
        <authorList>
            <consortium name="International Citrus Genome Consortium"/>
            <person name="Gmitter F."/>
            <person name="Chen C."/>
            <person name="Farmerie W."/>
            <person name="Harkins T."/>
            <person name="Desany B."/>
            <person name="Mohiuddin M."/>
            <person name="Kodira C."/>
            <person name="Borodovsky M."/>
            <person name="Lomsadze A."/>
            <person name="Burns P."/>
            <person name="Jenkins J."/>
            <person name="Prochnik S."/>
            <person name="Shu S."/>
            <person name="Chapman J."/>
            <person name="Pitluck S."/>
            <person name="Schmutz J."/>
            <person name="Rokhsar D."/>
        </authorList>
    </citation>
    <scope>NUCLEOTIDE SEQUENCE</scope>
</reference>
<sequence>MRGTSKDLLHLEHKDSSASAIESALLVCSKKDKNGELKKPNPSKMPSYGPVPRSQGILNFYVFWKYSPFKILASG</sequence>
<keyword evidence="2" id="KW-1185">Reference proteome</keyword>
<dbReference type="STRING" id="2711.A0A067GBG9"/>
<dbReference type="eggNOG" id="ENOG502S5IW">
    <property type="taxonomic scope" value="Eukaryota"/>
</dbReference>
<dbReference type="EMBL" id="KK784882">
    <property type="protein sequence ID" value="KDO75995.1"/>
    <property type="molecule type" value="Genomic_DNA"/>
</dbReference>
<accession>A0A067GBG9</accession>
<evidence type="ECO:0000313" key="2">
    <source>
        <dbReference type="Proteomes" id="UP000027120"/>
    </source>
</evidence>